<name>A0A449B1H9_9BACT</name>
<reference evidence="1 2" key="1">
    <citation type="submission" date="2019-01" db="EMBL/GenBank/DDBJ databases">
        <authorList>
            <consortium name="Pathogen Informatics"/>
        </authorList>
    </citation>
    <scope>NUCLEOTIDE SEQUENCE [LARGE SCALE GENOMIC DNA]</scope>
    <source>
        <strain evidence="1 2">NCTC10181</strain>
    </source>
</reference>
<evidence type="ECO:0000313" key="2">
    <source>
        <dbReference type="Proteomes" id="UP000290985"/>
    </source>
</evidence>
<organism evidence="1 2">
    <name type="scientific">Mycoplasmopsis citelli</name>
    <dbReference type="NCBI Taxonomy" id="171281"/>
    <lineage>
        <taxon>Bacteria</taxon>
        <taxon>Bacillati</taxon>
        <taxon>Mycoplasmatota</taxon>
        <taxon>Mycoplasmoidales</taxon>
        <taxon>Metamycoplasmataceae</taxon>
        <taxon>Mycoplasmopsis</taxon>
    </lineage>
</organism>
<gene>
    <name evidence="1" type="ORF">NCTC10181_00232</name>
</gene>
<keyword evidence="2" id="KW-1185">Reference proteome</keyword>
<dbReference type="NCBIfam" id="NF045943">
    <property type="entry name" value="MAG3720_fam"/>
    <property type="match status" value="1"/>
</dbReference>
<dbReference type="RefSeq" id="WP_129725231.1">
    <property type="nucleotide sequence ID" value="NZ_LR215036.1"/>
</dbReference>
<dbReference type="OrthoDB" id="397378at2"/>
<dbReference type="AlphaFoldDB" id="A0A449B1H9"/>
<dbReference type="EMBL" id="LR215036">
    <property type="protein sequence ID" value="VEU74395.1"/>
    <property type="molecule type" value="Genomic_DNA"/>
</dbReference>
<evidence type="ECO:0000313" key="1">
    <source>
        <dbReference type="EMBL" id="VEU74395.1"/>
    </source>
</evidence>
<dbReference type="Proteomes" id="UP000290985">
    <property type="component" value="Chromosome"/>
</dbReference>
<protein>
    <submittedName>
        <fullName evidence="1">Uncharacterized protein</fullName>
    </submittedName>
</protein>
<dbReference type="KEGG" id="mcit:NCTC10181_00232"/>
<proteinExistence type="predicted"/>
<sequence>MEKLFGNFHISKEQISFALVKQVNGNYLHCDKIAPKVIFPTNVDDVENFIIDIKNSLDKISNKYLYVNVVIDDSQLNDLNVHLIKNTLESDDIIKLDDAPEAMEQLISQQIQKLIQTNNWQLVGTKVTYEYLLYKANNQIKVYHQFPRGKKFTKIIAKTSFCYQTYDENYNKIISLFQALPSEQFNVILTSQAHSAKLKNISGVNLSVEINDDYTLLKLVYNGAIISYRKLLVGTDNLIFKIASKQKITLRQATNKVKYIINKNDNTQTWTDQNLSNAYIYLKIFGDFLELQMKNFVNWKYISPEKLNTLSFSGVSDWMNSYFEKMYFLPTNLGFINLWKHQGTLLNYKLQKIQEPITLGVMSFLENFVFKEHNTVNTISSHYDLKNTKKQRFLLFRELFANFKLL</sequence>
<accession>A0A449B1H9</accession>